<name>A0ABQ2WL54_9ALTE</name>
<protein>
    <recommendedName>
        <fullName evidence="3">Leucine-rich repeat domain-containing protein</fullName>
    </recommendedName>
</protein>
<dbReference type="EMBL" id="BMYR01000004">
    <property type="protein sequence ID" value="GGW57288.1"/>
    <property type="molecule type" value="Genomic_DNA"/>
</dbReference>
<accession>A0ABQ2WL54</accession>
<sequence>MTIIKHFSDTSPLPLNQDYSSCLTDNLVEHVHIQQRELKHLDLYQVSALQTLALHCPEPAERHVRVQGASALKSMQLSGHSENRWVIHLDLPNFPHGLSIEAPLAHLDMCWLQDYELLTLTPQIKAALFHEVVFFDLSQMTVSDFSALQELPEHSLVVCYGGYQQAIIPTFANIDHLLFTDIAGIDCLTISQVKHLVVQRAIGLRSIAVLEPGLARLQLQQCPQFSQLTAPADFSADEVQFTDAAHGSVALAGRWNSVKLRRSALTELAADQIDQLHVTDCPNLQRLRVGSPLIFTNGIFAPELLDQSSFSINEGMIRDTLQKLTERMDQELVEALLQQALRQYKPYNVGHAIMLLQALAELGYDIARLWELRAILQLKNQRRQVNFRQDPTSIKVSHWRWNIKIDRIFESYEADFLLWLKAKRNGLPEADEFMPLMVQTALTSEPVGFFTLCTMLSSEADHLLLDEKLDFLGVMTQKKLAQTNTWLNLNENLVPGLKRLCHYFKQLCATAEGDNAEQQQLLKVLFQFLLQSVSPKLLSGILPAAMKIFPEYVRPQLLAMANDSKLPYIARFADVSYDSVKVWYTKAALAKSA</sequence>
<keyword evidence="2" id="KW-1185">Reference proteome</keyword>
<gene>
    <name evidence="1" type="ORF">GCM10008111_11700</name>
</gene>
<dbReference type="RefSeq" id="WP_189481448.1">
    <property type="nucleotide sequence ID" value="NZ_BMYR01000004.1"/>
</dbReference>
<reference evidence="2" key="1">
    <citation type="journal article" date="2019" name="Int. J. Syst. Evol. Microbiol.">
        <title>The Global Catalogue of Microorganisms (GCM) 10K type strain sequencing project: providing services to taxonomists for standard genome sequencing and annotation.</title>
        <authorList>
            <consortium name="The Broad Institute Genomics Platform"/>
            <consortium name="The Broad Institute Genome Sequencing Center for Infectious Disease"/>
            <person name="Wu L."/>
            <person name="Ma J."/>
        </authorList>
    </citation>
    <scope>NUCLEOTIDE SEQUENCE [LARGE SCALE GENOMIC DNA]</scope>
    <source>
        <strain evidence="2">KCTC 23723</strain>
    </source>
</reference>
<evidence type="ECO:0008006" key="3">
    <source>
        <dbReference type="Google" id="ProtNLM"/>
    </source>
</evidence>
<dbReference type="Proteomes" id="UP000634667">
    <property type="component" value="Unassembled WGS sequence"/>
</dbReference>
<proteinExistence type="predicted"/>
<organism evidence="1 2">
    <name type="scientific">Alishewanella tabrizica</name>
    <dbReference type="NCBI Taxonomy" id="671278"/>
    <lineage>
        <taxon>Bacteria</taxon>
        <taxon>Pseudomonadati</taxon>
        <taxon>Pseudomonadota</taxon>
        <taxon>Gammaproteobacteria</taxon>
        <taxon>Alteromonadales</taxon>
        <taxon>Alteromonadaceae</taxon>
        <taxon>Alishewanella</taxon>
    </lineage>
</organism>
<evidence type="ECO:0000313" key="2">
    <source>
        <dbReference type="Proteomes" id="UP000634667"/>
    </source>
</evidence>
<comment type="caution">
    <text evidence="1">The sequence shown here is derived from an EMBL/GenBank/DDBJ whole genome shotgun (WGS) entry which is preliminary data.</text>
</comment>
<evidence type="ECO:0000313" key="1">
    <source>
        <dbReference type="EMBL" id="GGW57288.1"/>
    </source>
</evidence>